<dbReference type="GO" id="GO:0005829">
    <property type="term" value="C:cytosol"/>
    <property type="evidence" value="ECO:0007669"/>
    <property type="project" value="TreeGrafter"/>
</dbReference>
<dbReference type="OrthoDB" id="8845004at2"/>
<dbReference type="Proteomes" id="UP000267418">
    <property type="component" value="Unassembled WGS sequence"/>
</dbReference>
<sequence length="261" mass="28313">MYLHPLIANVPPAEREALVQSCELRSFRRNETVLAADTWTDRIYCVASGLLRVVVHGKGSAQGTDVTTDFIRQDDFFMGPSLAQDGYQATQTLIAALPSAVYLVPVAAMRRLCAAHPEVAIGLLGLAMKRMAVVRGQLRRISALSAEDLVSRVLHQLTLLAPASAGGYDKRITQSVIASYSGLSREVVNKTMRAMENRGLVRRDEDGVHVSPDFAATDFGELRPAEPGLSGAAVQQPDGPMLPPQLFDSLRMRGERDSGND</sequence>
<dbReference type="InterPro" id="IPR012318">
    <property type="entry name" value="HTH_CRP"/>
</dbReference>
<dbReference type="Pfam" id="PF13545">
    <property type="entry name" value="HTH_Crp_2"/>
    <property type="match status" value="1"/>
</dbReference>
<keyword evidence="1" id="KW-0805">Transcription regulation</keyword>
<keyword evidence="2" id="KW-0238">DNA-binding</keyword>
<evidence type="ECO:0000259" key="5">
    <source>
        <dbReference type="PROSITE" id="PS50042"/>
    </source>
</evidence>
<dbReference type="GO" id="GO:0003677">
    <property type="term" value="F:DNA binding"/>
    <property type="evidence" value="ECO:0007669"/>
    <property type="project" value="UniProtKB-KW"/>
</dbReference>
<feature type="region of interest" description="Disordered" evidence="4">
    <location>
        <begin position="222"/>
        <end position="261"/>
    </location>
</feature>
<evidence type="ECO:0000259" key="6">
    <source>
        <dbReference type="PROSITE" id="PS51063"/>
    </source>
</evidence>
<accession>A0A3S0IDP1</accession>
<dbReference type="InterPro" id="IPR036388">
    <property type="entry name" value="WH-like_DNA-bd_sf"/>
</dbReference>
<evidence type="ECO:0000256" key="3">
    <source>
        <dbReference type="ARBA" id="ARBA00023163"/>
    </source>
</evidence>
<dbReference type="InterPro" id="IPR000595">
    <property type="entry name" value="cNMP-bd_dom"/>
</dbReference>
<dbReference type="Gene3D" id="2.60.120.10">
    <property type="entry name" value="Jelly Rolls"/>
    <property type="match status" value="1"/>
</dbReference>
<proteinExistence type="predicted"/>
<dbReference type="PROSITE" id="PS50042">
    <property type="entry name" value="CNMP_BINDING_3"/>
    <property type="match status" value="1"/>
</dbReference>
<keyword evidence="8" id="KW-1185">Reference proteome</keyword>
<dbReference type="SMART" id="SM00100">
    <property type="entry name" value="cNMP"/>
    <property type="match status" value="1"/>
</dbReference>
<evidence type="ECO:0000256" key="4">
    <source>
        <dbReference type="SAM" id="MobiDB-lite"/>
    </source>
</evidence>
<reference evidence="7 8" key="1">
    <citation type="submission" date="2018-12" db="EMBL/GenBank/DDBJ databases">
        <title>The genome of Variovorax gossypii DSM 100435.</title>
        <authorList>
            <person name="Gao J."/>
            <person name="Sun J."/>
        </authorList>
    </citation>
    <scope>NUCLEOTIDE SEQUENCE [LARGE SCALE GENOMIC DNA]</scope>
    <source>
        <strain evidence="7 8">DSM 100435</strain>
    </source>
</reference>
<dbReference type="PANTHER" id="PTHR24567:SF74">
    <property type="entry name" value="HTH-TYPE TRANSCRIPTIONAL REGULATOR ARCR"/>
    <property type="match status" value="1"/>
</dbReference>
<feature type="domain" description="HTH crp-type" evidence="6">
    <location>
        <begin position="147"/>
        <end position="213"/>
    </location>
</feature>
<dbReference type="EMBL" id="RXOE01000003">
    <property type="protein sequence ID" value="RTQ33972.1"/>
    <property type="molecule type" value="Genomic_DNA"/>
</dbReference>
<evidence type="ECO:0000313" key="8">
    <source>
        <dbReference type="Proteomes" id="UP000267418"/>
    </source>
</evidence>
<evidence type="ECO:0000256" key="1">
    <source>
        <dbReference type="ARBA" id="ARBA00023015"/>
    </source>
</evidence>
<evidence type="ECO:0000313" key="7">
    <source>
        <dbReference type="EMBL" id="RTQ33972.1"/>
    </source>
</evidence>
<feature type="compositionally biased region" description="Basic and acidic residues" evidence="4">
    <location>
        <begin position="250"/>
        <end position="261"/>
    </location>
</feature>
<dbReference type="Pfam" id="PF00027">
    <property type="entry name" value="cNMP_binding"/>
    <property type="match status" value="1"/>
</dbReference>
<dbReference type="CDD" id="cd00038">
    <property type="entry name" value="CAP_ED"/>
    <property type="match status" value="1"/>
</dbReference>
<feature type="domain" description="Cyclic nucleotide-binding" evidence="5">
    <location>
        <begin position="6"/>
        <end position="112"/>
    </location>
</feature>
<dbReference type="RefSeq" id="WP_126471516.1">
    <property type="nucleotide sequence ID" value="NZ_RXOE01000003.1"/>
</dbReference>
<dbReference type="PANTHER" id="PTHR24567">
    <property type="entry name" value="CRP FAMILY TRANSCRIPTIONAL REGULATORY PROTEIN"/>
    <property type="match status" value="1"/>
</dbReference>
<gene>
    <name evidence="7" type="ORF">EJP69_16585</name>
</gene>
<evidence type="ECO:0000256" key="2">
    <source>
        <dbReference type="ARBA" id="ARBA00023125"/>
    </source>
</evidence>
<name>A0A3S0IDP1_9BURK</name>
<dbReference type="GO" id="GO:0003700">
    <property type="term" value="F:DNA-binding transcription factor activity"/>
    <property type="evidence" value="ECO:0007669"/>
    <property type="project" value="TreeGrafter"/>
</dbReference>
<dbReference type="InterPro" id="IPR014710">
    <property type="entry name" value="RmlC-like_jellyroll"/>
</dbReference>
<keyword evidence="3" id="KW-0804">Transcription</keyword>
<dbReference type="SUPFAM" id="SSF51206">
    <property type="entry name" value="cAMP-binding domain-like"/>
    <property type="match status" value="1"/>
</dbReference>
<dbReference type="SMART" id="SM00419">
    <property type="entry name" value="HTH_CRP"/>
    <property type="match status" value="1"/>
</dbReference>
<dbReference type="AlphaFoldDB" id="A0A3S0IDP1"/>
<dbReference type="SUPFAM" id="SSF46785">
    <property type="entry name" value="Winged helix' DNA-binding domain"/>
    <property type="match status" value="1"/>
</dbReference>
<dbReference type="PROSITE" id="PS51063">
    <property type="entry name" value="HTH_CRP_2"/>
    <property type="match status" value="1"/>
</dbReference>
<dbReference type="Gene3D" id="1.10.10.10">
    <property type="entry name" value="Winged helix-like DNA-binding domain superfamily/Winged helix DNA-binding domain"/>
    <property type="match status" value="1"/>
</dbReference>
<comment type="caution">
    <text evidence="7">The sequence shown here is derived from an EMBL/GenBank/DDBJ whole genome shotgun (WGS) entry which is preliminary data.</text>
</comment>
<dbReference type="InterPro" id="IPR018490">
    <property type="entry name" value="cNMP-bd_dom_sf"/>
</dbReference>
<dbReference type="InterPro" id="IPR036390">
    <property type="entry name" value="WH_DNA-bd_sf"/>
</dbReference>
<protein>
    <submittedName>
        <fullName evidence="7">Crp/Fnr family transcriptional regulator</fullName>
    </submittedName>
</protein>
<organism evidence="7 8">
    <name type="scientific">Variovorax gossypii</name>
    <dbReference type="NCBI Taxonomy" id="1679495"/>
    <lineage>
        <taxon>Bacteria</taxon>
        <taxon>Pseudomonadati</taxon>
        <taxon>Pseudomonadota</taxon>
        <taxon>Betaproteobacteria</taxon>
        <taxon>Burkholderiales</taxon>
        <taxon>Comamonadaceae</taxon>
        <taxon>Variovorax</taxon>
    </lineage>
</organism>
<dbReference type="InterPro" id="IPR050397">
    <property type="entry name" value="Env_Response_Regulators"/>
</dbReference>